<dbReference type="OrthoDB" id="8062037at2759"/>
<dbReference type="CDD" id="cd16454">
    <property type="entry name" value="RING-H2_PA-TM-RING"/>
    <property type="match status" value="1"/>
</dbReference>
<evidence type="ECO:0000313" key="7">
    <source>
        <dbReference type="EMBL" id="PMD24326.1"/>
    </source>
</evidence>
<dbReference type="InterPro" id="IPR013083">
    <property type="entry name" value="Znf_RING/FYVE/PHD"/>
</dbReference>
<evidence type="ECO:0000256" key="5">
    <source>
        <dbReference type="SAM" id="Phobius"/>
    </source>
</evidence>
<sequence>MPTAMQPGNSTTESSHIVQVTSSIGLLVGLVAIIIFAIWISHGRHPSPTSSTFVTTYWMDQARLRKDLADHRRCTLNSIPVVEYRTGLQKDVLEGGQMFSNFVHNAYLPGEASQASNSNERISLKHGAGTELLCCSVCTDEFVDGEKVRILPCRHIYHQHCIDPWLLKKSGTCPICRAAPKDGFSQSAHLPLEPKPVLLQGENSTSAG</sequence>
<dbReference type="STRING" id="1745343.A0A2J6QDJ4"/>
<dbReference type="GO" id="GO:0008270">
    <property type="term" value="F:zinc ion binding"/>
    <property type="evidence" value="ECO:0007669"/>
    <property type="project" value="UniProtKB-KW"/>
</dbReference>
<dbReference type="PROSITE" id="PS50089">
    <property type="entry name" value="ZF_RING_2"/>
    <property type="match status" value="1"/>
</dbReference>
<accession>A0A2J6QDJ4</accession>
<dbReference type="SUPFAM" id="SSF57850">
    <property type="entry name" value="RING/U-box"/>
    <property type="match status" value="1"/>
</dbReference>
<keyword evidence="3" id="KW-0862">Zinc</keyword>
<dbReference type="SMART" id="SM00184">
    <property type="entry name" value="RING"/>
    <property type="match status" value="1"/>
</dbReference>
<dbReference type="InterPro" id="IPR051834">
    <property type="entry name" value="RING_finger_E3_ligase"/>
</dbReference>
<evidence type="ECO:0000256" key="4">
    <source>
        <dbReference type="PROSITE-ProRule" id="PRU00175"/>
    </source>
</evidence>
<evidence type="ECO:0000313" key="8">
    <source>
        <dbReference type="Proteomes" id="UP000235672"/>
    </source>
</evidence>
<dbReference type="GO" id="GO:0006511">
    <property type="term" value="P:ubiquitin-dependent protein catabolic process"/>
    <property type="evidence" value="ECO:0007669"/>
    <property type="project" value="TreeGrafter"/>
</dbReference>
<keyword evidence="5" id="KW-1133">Transmembrane helix</keyword>
<dbReference type="EMBL" id="KZ613473">
    <property type="protein sequence ID" value="PMD24326.1"/>
    <property type="molecule type" value="Genomic_DNA"/>
</dbReference>
<protein>
    <recommendedName>
        <fullName evidence="6">RING-type domain-containing protein</fullName>
    </recommendedName>
</protein>
<keyword evidence="8" id="KW-1185">Reference proteome</keyword>
<dbReference type="Proteomes" id="UP000235672">
    <property type="component" value="Unassembled WGS sequence"/>
</dbReference>
<dbReference type="GO" id="GO:0061630">
    <property type="term" value="F:ubiquitin protein ligase activity"/>
    <property type="evidence" value="ECO:0007669"/>
    <property type="project" value="TreeGrafter"/>
</dbReference>
<feature type="transmembrane region" description="Helical" evidence="5">
    <location>
        <begin position="20"/>
        <end position="40"/>
    </location>
</feature>
<evidence type="ECO:0000256" key="3">
    <source>
        <dbReference type="ARBA" id="ARBA00022833"/>
    </source>
</evidence>
<dbReference type="Pfam" id="PF13639">
    <property type="entry name" value="zf-RING_2"/>
    <property type="match status" value="1"/>
</dbReference>
<evidence type="ECO:0000259" key="6">
    <source>
        <dbReference type="PROSITE" id="PS50089"/>
    </source>
</evidence>
<keyword evidence="5" id="KW-0472">Membrane</keyword>
<keyword evidence="5" id="KW-0812">Transmembrane</keyword>
<dbReference type="Gene3D" id="3.30.40.10">
    <property type="entry name" value="Zinc/RING finger domain, C3HC4 (zinc finger)"/>
    <property type="match status" value="1"/>
</dbReference>
<keyword evidence="1" id="KW-0479">Metal-binding</keyword>
<evidence type="ECO:0000256" key="2">
    <source>
        <dbReference type="ARBA" id="ARBA00022771"/>
    </source>
</evidence>
<keyword evidence="2 4" id="KW-0863">Zinc-finger</keyword>
<dbReference type="InterPro" id="IPR001841">
    <property type="entry name" value="Znf_RING"/>
</dbReference>
<evidence type="ECO:0000256" key="1">
    <source>
        <dbReference type="ARBA" id="ARBA00022723"/>
    </source>
</evidence>
<dbReference type="AlphaFoldDB" id="A0A2J6QDJ4"/>
<dbReference type="GO" id="GO:0005634">
    <property type="term" value="C:nucleus"/>
    <property type="evidence" value="ECO:0007669"/>
    <property type="project" value="TreeGrafter"/>
</dbReference>
<dbReference type="PANTHER" id="PTHR45931">
    <property type="entry name" value="SI:CH211-59O9.10"/>
    <property type="match status" value="1"/>
</dbReference>
<organism evidence="7 8">
    <name type="scientific">Hyaloscypha hepaticicola</name>
    <dbReference type="NCBI Taxonomy" id="2082293"/>
    <lineage>
        <taxon>Eukaryota</taxon>
        <taxon>Fungi</taxon>
        <taxon>Dikarya</taxon>
        <taxon>Ascomycota</taxon>
        <taxon>Pezizomycotina</taxon>
        <taxon>Leotiomycetes</taxon>
        <taxon>Helotiales</taxon>
        <taxon>Hyaloscyphaceae</taxon>
        <taxon>Hyaloscypha</taxon>
    </lineage>
</organism>
<gene>
    <name evidence="7" type="ORF">NA56DRAFT_34295</name>
</gene>
<feature type="domain" description="RING-type" evidence="6">
    <location>
        <begin position="135"/>
        <end position="177"/>
    </location>
</feature>
<proteinExistence type="predicted"/>
<dbReference type="PANTHER" id="PTHR45931:SF3">
    <property type="entry name" value="RING ZINC FINGER-CONTAINING PROTEIN"/>
    <property type="match status" value="1"/>
</dbReference>
<reference evidence="7 8" key="1">
    <citation type="submission" date="2016-05" db="EMBL/GenBank/DDBJ databases">
        <title>A degradative enzymes factory behind the ericoid mycorrhizal symbiosis.</title>
        <authorList>
            <consortium name="DOE Joint Genome Institute"/>
            <person name="Martino E."/>
            <person name="Morin E."/>
            <person name="Grelet G."/>
            <person name="Kuo A."/>
            <person name="Kohler A."/>
            <person name="Daghino S."/>
            <person name="Barry K."/>
            <person name="Choi C."/>
            <person name="Cichocki N."/>
            <person name="Clum A."/>
            <person name="Copeland A."/>
            <person name="Hainaut M."/>
            <person name="Haridas S."/>
            <person name="Labutti K."/>
            <person name="Lindquist E."/>
            <person name="Lipzen A."/>
            <person name="Khouja H.-R."/>
            <person name="Murat C."/>
            <person name="Ohm R."/>
            <person name="Olson A."/>
            <person name="Spatafora J."/>
            <person name="Veneault-Fourrey C."/>
            <person name="Henrissat B."/>
            <person name="Grigoriev I."/>
            <person name="Martin F."/>
            <person name="Perotto S."/>
        </authorList>
    </citation>
    <scope>NUCLEOTIDE SEQUENCE [LARGE SCALE GENOMIC DNA]</scope>
    <source>
        <strain evidence="7 8">UAMH 7357</strain>
    </source>
</reference>
<name>A0A2J6QDJ4_9HELO</name>